<keyword evidence="11" id="KW-0472">Membrane</keyword>
<evidence type="ECO:0000256" key="6">
    <source>
        <dbReference type="ARBA" id="ARBA00023316"/>
    </source>
</evidence>
<evidence type="ECO:0000256" key="5">
    <source>
        <dbReference type="ARBA" id="ARBA00022984"/>
    </source>
</evidence>
<dbReference type="PANTHER" id="PTHR21581">
    <property type="entry name" value="D-ALANYL-D-ALANINE CARBOXYPEPTIDASE"/>
    <property type="match status" value="1"/>
</dbReference>
<dbReference type="GO" id="GO:0008360">
    <property type="term" value="P:regulation of cell shape"/>
    <property type="evidence" value="ECO:0007669"/>
    <property type="project" value="UniProtKB-KW"/>
</dbReference>
<dbReference type="InterPro" id="IPR018044">
    <property type="entry name" value="Peptidase_S11"/>
</dbReference>
<feature type="active site" description="Acyl-ester intermediate" evidence="7">
    <location>
        <position position="143"/>
    </location>
</feature>
<comment type="similarity">
    <text evidence="1 9">Belongs to the peptidase S11 family.</text>
</comment>
<evidence type="ECO:0000256" key="8">
    <source>
        <dbReference type="PIRSR" id="PIRSR618044-2"/>
    </source>
</evidence>
<keyword evidence="13" id="KW-0645">Protease</keyword>
<dbReference type="GO" id="GO:0009002">
    <property type="term" value="F:serine-type D-Ala-D-Ala carboxypeptidase activity"/>
    <property type="evidence" value="ECO:0007669"/>
    <property type="project" value="InterPro"/>
</dbReference>
<keyword evidence="6" id="KW-0961">Cell wall biogenesis/degradation</keyword>
<keyword evidence="4" id="KW-0133">Cell shape</keyword>
<feature type="transmembrane region" description="Helical" evidence="11">
    <location>
        <begin position="413"/>
        <end position="434"/>
    </location>
</feature>
<evidence type="ECO:0000313" key="13">
    <source>
        <dbReference type="EMBL" id="TMR26738.1"/>
    </source>
</evidence>
<keyword evidence="13" id="KW-0121">Carboxypeptidase</keyword>
<dbReference type="PANTHER" id="PTHR21581:SF33">
    <property type="entry name" value="D-ALANYL-D-ALANINE CARBOXYPEPTIDASE DACB"/>
    <property type="match status" value="1"/>
</dbReference>
<feature type="domain" description="Peptidase S11 D-alanyl-D-alanine carboxypeptidase A N-terminal" evidence="12">
    <location>
        <begin position="110"/>
        <end position="352"/>
    </location>
</feature>
<name>A0A5S4G1A0_9ACTN</name>
<accession>A0A5S4G1A0</accession>
<dbReference type="Proteomes" id="UP000305238">
    <property type="component" value="Unassembled WGS sequence"/>
</dbReference>
<keyword evidence="14" id="KW-1185">Reference proteome</keyword>
<evidence type="ECO:0000256" key="7">
    <source>
        <dbReference type="PIRSR" id="PIRSR618044-1"/>
    </source>
</evidence>
<gene>
    <name evidence="13" type="ORF">ETD96_40665</name>
</gene>
<evidence type="ECO:0000256" key="1">
    <source>
        <dbReference type="ARBA" id="ARBA00007164"/>
    </source>
</evidence>
<evidence type="ECO:0000256" key="4">
    <source>
        <dbReference type="ARBA" id="ARBA00022960"/>
    </source>
</evidence>
<dbReference type="PRINTS" id="PR00725">
    <property type="entry name" value="DADACBPTASE1"/>
</dbReference>
<organism evidence="13 14">
    <name type="scientific">Actinomadura geliboluensis</name>
    <dbReference type="NCBI Taxonomy" id="882440"/>
    <lineage>
        <taxon>Bacteria</taxon>
        <taxon>Bacillati</taxon>
        <taxon>Actinomycetota</taxon>
        <taxon>Actinomycetes</taxon>
        <taxon>Streptosporangiales</taxon>
        <taxon>Thermomonosporaceae</taxon>
        <taxon>Actinomadura</taxon>
    </lineage>
</organism>
<dbReference type="EMBL" id="VCKZ01000536">
    <property type="protein sequence ID" value="TMR26738.1"/>
    <property type="molecule type" value="Genomic_DNA"/>
</dbReference>
<evidence type="ECO:0000256" key="9">
    <source>
        <dbReference type="RuleBase" id="RU004016"/>
    </source>
</evidence>
<dbReference type="GO" id="GO:0009252">
    <property type="term" value="P:peptidoglycan biosynthetic process"/>
    <property type="evidence" value="ECO:0007669"/>
    <property type="project" value="UniProtKB-KW"/>
</dbReference>
<evidence type="ECO:0000256" key="10">
    <source>
        <dbReference type="SAM" id="MobiDB-lite"/>
    </source>
</evidence>
<keyword evidence="5" id="KW-0573">Peptidoglycan synthesis</keyword>
<protein>
    <submittedName>
        <fullName evidence="13">D-alanyl-D-alanine carboxypeptidase</fullName>
    </submittedName>
</protein>
<feature type="active site" evidence="7">
    <location>
        <position position="198"/>
    </location>
</feature>
<feature type="active site" description="Proton acceptor" evidence="7">
    <location>
        <position position="146"/>
    </location>
</feature>
<evidence type="ECO:0000256" key="11">
    <source>
        <dbReference type="SAM" id="Phobius"/>
    </source>
</evidence>
<dbReference type="InterPro" id="IPR012338">
    <property type="entry name" value="Beta-lactam/transpept-like"/>
</dbReference>
<dbReference type="AlphaFoldDB" id="A0A5S4G1A0"/>
<comment type="caution">
    <text evidence="13">The sequence shown here is derived from an EMBL/GenBank/DDBJ whole genome shotgun (WGS) entry which is preliminary data.</text>
</comment>
<dbReference type="OrthoDB" id="3663940at2"/>
<dbReference type="Pfam" id="PF00768">
    <property type="entry name" value="Peptidase_S11"/>
    <property type="match status" value="1"/>
</dbReference>
<keyword evidence="11" id="KW-0812">Transmembrane</keyword>
<dbReference type="GO" id="GO:0006508">
    <property type="term" value="P:proteolysis"/>
    <property type="evidence" value="ECO:0007669"/>
    <property type="project" value="InterPro"/>
</dbReference>
<evidence type="ECO:0000259" key="12">
    <source>
        <dbReference type="Pfam" id="PF00768"/>
    </source>
</evidence>
<keyword evidence="11" id="KW-1133">Transmembrane helix</keyword>
<reference evidence="13 14" key="1">
    <citation type="submission" date="2019-05" db="EMBL/GenBank/DDBJ databases">
        <title>Draft genome sequence of Actinomadura geliboluensis A8036.</title>
        <authorList>
            <person name="Saricaoglu S."/>
            <person name="Isik K."/>
        </authorList>
    </citation>
    <scope>NUCLEOTIDE SEQUENCE [LARGE SCALE GENOMIC DNA]</scope>
    <source>
        <strain evidence="13 14">A8036</strain>
    </source>
</reference>
<proteinExistence type="inferred from homology"/>
<sequence>MGVGRLRAGSDRAPTGRRSVGSLRAERRRPAGVGRRALTVTVVPLAAASVAAGPVLVAAPATAAPARPGVPVAPPVTAAPATPVPAAETVGGPKLAGRGVIVNAAPGVPAPPKIKASSYLIADADTGEVLAAKDPHGRYLPASTIKTLTALALIPKLDANRLVRPSQKACDVEGTKVGLTPKMQYKVSDLFHAMLMMSANDAAYTLAEADGGVQKTLAHMNAEAKRINAHDTLAGSPNGLDRDLGLDVRTQHTSAYDLALILREGMKNPAYRAYMQAIDFNFPAPPTKKERKKGKKVGGYPIHTHNHMLAGERQAYQGMIGGKNGYTIAARQTFVAEARRGGHTILISLMRADQPPSPYAAKLLDWGFAARGKVEPVGVLVPPGKIEQARKDAGPGGVLPDGPLASDDSSRRWLLFGGGTAGALLAIAVLFVVLRRRRRLEAARSASRDIGR</sequence>
<keyword evidence="3" id="KW-0378">Hydrolase</keyword>
<dbReference type="Gene3D" id="3.40.710.10">
    <property type="entry name" value="DD-peptidase/beta-lactamase superfamily"/>
    <property type="match status" value="1"/>
</dbReference>
<dbReference type="InterPro" id="IPR001967">
    <property type="entry name" value="Peptidase_S11_N"/>
</dbReference>
<evidence type="ECO:0000313" key="14">
    <source>
        <dbReference type="Proteomes" id="UP000305238"/>
    </source>
</evidence>
<evidence type="ECO:0000256" key="2">
    <source>
        <dbReference type="ARBA" id="ARBA00022729"/>
    </source>
</evidence>
<feature type="region of interest" description="Disordered" evidence="10">
    <location>
        <begin position="1"/>
        <end position="32"/>
    </location>
</feature>
<evidence type="ECO:0000256" key="3">
    <source>
        <dbReference type="ARBA" id="ARBA00022801"/>
    </source>
</evidence>
<feature type="binding site" evidence="8">
    <location>
        <position position="323"/>
    </location>
    <ligand>
        <name>substrate</name>
    </ligand>
</feature>
<keyword evidence="2" id="KW-0732">Signal</keyword>
<dbReference type="GO" id="GO:0071555">
    <property type="term" value="P:cell wall organization"/>
    <property type="evidence" value="ECO:0007669"/>
    <property type="project" value="UniProtKB-KW"/>
</dbReference>
<dbReference type="SUPFAM" id="SSF56601">
    <property type="entry name" value="beta-lactamase/transpeptidase-like"/>
    <property type="match status" value="1"/>
</dbReference>